<dbReference type="InterPro" id="IPR000172">
    <property type="entry name" value="GMC_OxRdtase_N"/>
</dbReference>
<organism evidence="7 8">
    <name type="scientific">Paludisphaera mucosa</name>
    <dbReference type="NCBI Taxonomy" id="3030827"/>
    <lineage>
        <taxon>Bacteria</taxon>
        <taxon>Pseudomonadati</taxon>
        <taxon>Planctomycetota</taxon>
        <taxon>Planctomycetia</taxon>
        <taxon>Isosphaerales</taxon>
        <taxon>Isosphaeraceae</taxon>
        <taxon>Paludisphaera</taxon>
    </lineage>
</organism>
<evidence type="ECO:0000313" key="8">
    <source>
        <dbReference type="Proteomes" id="UP001216907"/>
    </source>
</evidence>
<evidence type="ECO:0000256" key="1">
    <source>
        <dbReference type="ARBA" id="ARBA00001974"/>
    </source>
</evidence>
<dbReference type="RefSeq" id="WP_277864725.1">
    <property type="nucleotide sequence ID" value="NZ_JARRAG010000006.1"/>
</dbReference>
<dbReference type="InterPro" id="IPR007867">
    <property type="entry name" value="GMC_OxRtase_C"/>
</dbReference>
<dbReference type="PROSITE" id="PS00623">
    <property type="entry name" value="GMC_OXRED_1"/>
    <property type="match status" value="1"/>
</dbReference>
<dbReference type="Pfam" id="PF05199">
    <property type="entry name" value="GMC_oxred_C"/>
    <property type="match status" value="1"/>
</dbReference>
<proteinExistence type="inferred from homology"/>
<dbReference type="SUPFAM" id="SSF54373">
    <property type="entry name" value="FAD-linked reductases, C-terminal domain"/>
    <property type="match status" value="1"/>
</dbReference>
<dbReference type="PROSITE" id="PS51257">
    <property type="entry name" value="PROKAR_LIPOPROTEIN"/>
    <property type="match status" value="1"/>
</dbReference>
<sequence>MVASGARFDFIIVGGGTAGCVVAGRLAENPNVNVLVIEAGVGNPWDLEKITTPSEAMGLRHGRHDWNYKARFVKRDVWERTEREDTRGKILGGSSSLNYFSWAPGCRPTFDRWGEYGGAEWTWDPLVPYLRKCASYHDDADRYSPDLRKIGAGGPIPISHAELIPEMQPFRDALTKAWTSMGQPLTENIFDGEMIGLTHSVNTIYKGQRSGSYLFVKDRPNITIAPEVRSKRLIIDYADRTCKGVTVVDSSGNELELYASREVVLSQGVFETPKLLMLSGVGPARELAKHGIPVVVDSRHVGRHLFDHPGVPFVLRLKDGFGMDGTLLRQGPKNDAAVAAYKKDHSGPVGSGLLELIGFPRIDAYLEKDPIYRAAKAANGGLDPFSPDGQPHFELDFVCAFGSAFQWQYPLPPDGDHITVMVDLVRPVYDGGEVTLNSADPLEQPNISLNYLSNELDVIALREGVRFCYDVLTKGDGFKDLVVDQYPWDMPLHSDELMRTAIQDRVQTSFHPVGTARLSRNIEQGVVDPRLKVHGVDRLRVVDASIIPIIPDCRPQNSVYMIGEKGADLIKEDHKDLFH</sequence>
<dbReference type="PANTHER" id="PTHR11552:SF147">
    <property type="entry name" value="CHOLINE DEHYDROGENASE, MITOCHONDRIAL"/>
    <property type="match status" value="1"/>
</dbReference>
<dbReference type="Pfam" id="PF00732">
    <property type="entry name" value="GMC_oxred_N"/>
    <property type="match status" value="1"/>
</dbReference>
<evidence type="ECO:0000256" key="3">
    <source>
        <dbReference type="ARBA" id="ARBA00022630"/>
    </source>
</evidence>
<keyword evidence="3 5" id="KW-0285">Flavoprotein</keyword>
<comment type="caution">
    <text evidence="7">The sequence shown here is derived from an EMBL/GenBank/DDBJ whole genome shotgun (WGS) entry which is preliminary data.</text>
</comment>
<protein>
    <submittedName>
        <fullName evidence="7">GMC family oxidoreductase</fullName>
    </submittedName>
</protein>
<evidence type="ECO:0000259" key="6">
    <source>
        <dbReference type="PROSITE" id="PS00623"/>
    </source>
</evidence>
<keyword evidence="4 5" id="KW-0274">FAD</keyword>
<dbReference type="InterPro" id="IPR012132">
    <property type="entry name" value="GMC_OxRdtase"/>
</dbReference>
<evidence type="ECO:0000313" key="7">
    <source>
        <dbReference type="EMBL" id="MDG3008403.1"/>
    </source>
</evidence>
<evidence type="ECO:0000256" key="2">
    <source>
        <dbReference type="ARBA" id="ARBA00010790"/>
    </source>
</evidence>
<comment type="cofactor">
    <cofactor evidence="1">
        <name>FAD</name>
        <dbReference type="ChEBI" id="CHEBI:57692"/>
    </cofactor>
</comment>
<evidence type="ECO:0000256" key="5">
    <source>
        <dbReference type="RuleBase" id="RU003968"/>
    </source>
</evidence>
<dbReference type="EMBL" id="JARRAG010000006">
    <property type="protein sequence ID" value="MDG3008403.1"/>
    <property type="molecule type" value="Genomic_DNA"/>
</dbReference>
<dbReference type="Gene3D" id="3.50.50.60">
    <property type="entry name" value="FAD/NAD(P)-binding domain"/>
    <property type="match status" value="1"/>
</dbReference>
<comment type="similarity">
    <text evidence="2 5">Belongs to the GMC oxidoreductase family.</text>
</comment>
<dbReference type="Proteomes" id="UP001216907">
    <property type="component" value="Unassembled WGS sequence"/>
</dbReference>
<name>A0ABT6FLE7_9BACT</name>
<accession>A0ABT6FLE7</accession>
<reference evidence="7 8" key="1">
    <citation type="submission" date="2023-03" db="EMBL/GenBank/DDBJ databases">
        <title>Paludisphaera mucosa sp. nov. a novel planctomycete from northern fen.</title>
        <authorList>
            <person name="Ivanova A."/>
        </authorList>
    </citation>
    <scope>NUCLEOTIDE SEQUENCE [LARGE SCALE GENOMIC DNA]</scope>
    <source>
        <strain evidence="7 8">Pla2</strain>
    </source>
</reference>
<dbReference type="InterPro" id="IPR036188">
    <property type="entry name" value="FAD/NAD-bd_sf"/>
</dbReference>
<dbReference type="PANTHER" id="PTHR11552">
    <property type="entry name" value="GLUCOSE-METHANOL-CHOLINE GMC OXIDOREDUCTASE"/>
    <property type="match status" value="1"/>
</dbReference>
<evidence type="ECO:0000256" key="4">
    <source>
        <dbReference type="ARBA" id="ARBA00022827"/>
    </source>
</evidence>
<dbReference type="PIRSF" id="PIRSF000137">
    <property type="entry name" value="Alcohol_oxidase"/>
    <property type="match status" value="1"/>
</dbReference>
<dbReference type="Gene3D" id="3.30.560.10">
    <property type="entry name" value="Glucose Oxidase, domain 3"/>
    <property type="match status" value="1"/>
</dbReference>
<gene>
    <name evidence="7" type="ORF">PZE19_31940</name>
</gene>
<keyword evidence="8" id="KW-1185">Reference proteome</keyword>
<feature type="domain" description="Glucose-methanol-choline oxidoreductase N-terminal" evidence="6">
    <location>
        <begin position="88"/>
        <end position="111"/>
    </location>
</feature>
<dbReference type="SUPFAM" id="SSF51905">
    <property type="entry name" value="FAD/NAD(P)-binding domain"/>
    <property type="match status" value="1"/>
</dbReference>